<evidence type="ECO:0008006" key="3">
    <source>
        <dbReference type="Google" id="ProtNLM"/>
    </source>
</evidence>
<proteinExistence type="predicted"/>
<dbReference type="EMBL" id="SSOB01000013">
    <property type="protein sequence ID" value="THF79525.1"/>
    <property type="molecule type" value="Genomic_DNA"/>
</dbReference>
<comment type="caution">
    <text evidence="1">The sequence shown here is derived from an EMBL/GenBank/DDBJ whole genome shotgun (WGS) entry which is preliminary data.</text>
</comment>
<reference evidence="1 2" key="1">
    <citation type="submission" date="2019-04" db="EMBL/GenBank/DDBJ databases">
        <title>Cohnella sp. nov. isolated from preserved vegetables.</title>
        <authorList>
            <person name="Lin S.-Y."/>
            <person name="Hung M.-H."/>
            <person name="Young C.-C."/>
        </authorList>
    </citation>
    <scope>NUCLEOTIDE SEQUENCE [LARGE SCALE GENOMIC DNA]</scope>
    <source>
        <strain evidence="1 2">CC-MHH1044</strain>
    </source>
</reference>
<organism evidence="1 2">
    <name type="scientific">Cohnella fermenti</name>
    <dbReference type="NCBI Taxonomy" id="2565925"/>
    <lineage>
        <taxon>Bacteria</taxon>
        <taxon>Bacillati</taxon>
        <taxon>Bacillota</taxon>
        <taxon>Bacilli</taxon>
        <taxon>Bacillales</taxon>
        <taxon>Paenibacillaceae</taxon>
        <taxon>Cohnella</taxon>
    </lineage>
</organism>
<accession>A0A4S4BWG4</accession>
<dbReference type="AlphaFoldDB" id="A0A4S4BWG4"/>
<dbReference type="Proteomes" id="UP000310636">
    <property type="component" value="Unassembled WGS sequence"/>
</dbReference>
<sequence length="153" mass="15445">MSIQFLDGRLSIHRSNSAGADALTTTPLFIGDLGLQVIGAIPTGNAANVRAALSGTVGIEMVDSGIFIDITITVERNSNGTAGTGVVILSEVLSTNGVGAFSPISVNAGDFPPEADVLAGQIRYSMFIEASEGGATLRGPVVFNGYATAGATT</sequence>
<gene>
    <name evidence="1" type="ORF">E6C55_12125</name>
</gene>
<keyword evidence="2" id="KW-1185">Reference proteome</keyword>
<name>A0A4S4BWG4_9BACL</name>
<evidence type="ECO:0000313" key="1">
    <source>
        <dbReference type="EMBL" id="THF79525.1"/>
    </source>
</evidence>
<evidence type="ECO:0000313" key="2">
    <source>
        <dbReference type="Proteomes" id="UP000310636"/>
    </source>
</evidence>
<dbReference type="OrthoDB" id="2604834at2"/>
<protein>
    <recommendedName>
        <fullName evidence="3">Exosporium protein C</fullName>
    </recommendedName>
</protein>
<dbReference type="RefSeq" id="WP_136370061.1">
    <property type="nucleotide sequence ID" value="NZ_SSOB01000013.1"/>
</dbReference>